<dbReference type="InterPro" id="IPR006938">
    <property type="entry name" value="DUF624"/>
</dbReference>
<dbReference type="AlphaFoldDB" id="A0A9X4ADW0"/>
<dbReference type="Pfam" id="PF04854">
    <property type="entry name" value="DUF624"/>
    <property type="match status" value="1"/>
</dbReference>
<evidence type="ECO:0000313" key="2">
    <source>
        <dbReference type="EMBL" id="MDC3416017.1"/>
    </source>
</evidence>
<feature type="transmembrane region" description="Helical" evidence="1">
    <location>
        <begin position="25"/>
        <end position="50"/>
    </location>
</feature>
<sequence>MEVYGYWGVINKYCIWVLKFIYTNVLWLAFSILGLGALGLAPSTTALFAVQRQWIRGETEIPVFKYFWNYYKSSFIKSNFLFYIMMLLGWIIYFDLKFFMARDGLIFQTISLLLFILSIWYMIVFVYLFPIFIHFELSLLQYIRFACIVGLLHPFNTIIMLITVGLIYYFMLLFPNFFYLGGISLLTYCIMLFSYKCFNSDKLIKAKTLKRDSK</sequence>
<feature type="transmembrane region" description="Helical" evidence="1">
    <location>
        <begin position="177"/>
        <end position="195"/>
    </location>
</feature>
<comment type="caution">
    <text evidence="2">The sequence shown here is derived from an EMBL/GenBank/DDBJ whole genome shotgun (WGS) entry which is preliminary data.</text>
</comment>
<evidence type="ECO:0000256" key="1">
    <source>
        <dbReference type="SAM" id="Phobius"/>
    </source>
</evidence>
<gene>
    <name evidence="2" type="ORF">NC799_03710</name>
</gene>
<evidence type="ECO:0000313" key="3">
    <source>
        <dbReference type="Proteomes" id="UP001145069"/>
    </source>
</evidence>
<feature type="transmembrane region" description="Helical" evidence="1">
    <location>
        <begin position="145"/>
        <end position="171"/>
    </location>
</feature>
<feature type="transmembrane region" description="Helical" evidence="1">
    <location>
        <begin position="80"/>
        <end position="99"/>
    </location>
</feature>
<keyword evidence="1" id="KW-0472">Membrane</keyword>
<keyword evidence="3" id="KW-1185">Reference proteome</keyword>
<accession>A0A9X4ADW0</accession>
<dbReference type="Proteomes" id="UP001145069">
    <property type="component" value="Unassembled WGS sequence"/>
</dbReference>
<keyword evidence="1" id="KW-0812">Transmembrane</keyword>
<proteinExistence type="predicted"/>
<protein>
    <submittedName>
        <fullName evidence="2">YesL family protein</fullName>
    </submittedName>
</protein>
<keyword evidence="1" id="KW-1133">Transmembrane helix</keyword>
<name>A0A9X4ADW0_9BACI</name>
<dbReference type="RefSeq" id="WP_272445000.1">
    <property type="nucleotide sequence ID" value="NZ_JAMQKC010000002.1"/>
</dbReference>
<organism evidence="2 3">
    <name type="scientific">Aquibacillus salsiterrae</name>
    <dbReference type="NCBI Taxonomy" id="2950439"/>
    <lineage>
        <taxon>Bacteria</taxon>
        <taxon>Bacillati</taxon>
        <taxon>Bacillota</taxon>
        <taxon>Bacilli</taxon>
        <taxon>Bacillales</taxon>
        <taxon>Bacillaceae</taxon>
        <taxon>Aquibacillus</taxon>
    </lineage>
</organism>
<feature type="transmembrane region" description="Helical" evidence="1">
    <location>
        <begin position="105"/>
        <end position="133"/>
    </location>
</feature>
<dbReference type="EMBL" id="JAMQKC010000002">
    <property type="protein sequence ID" value="MDC3416017.1"/>
    <property type="molecule type" value="Genomic_DNA"/>
</dbReference>
<reference evidence="2" key="1">
    <citation type="submission" date="2022-06" db="EMBL/GenBank/DDBJ databases">
        <title>Aquibacillus sp. a new bacterium isolated from soil saline samples.</title>
        <authorList>
            <person name="Galisteo C."/>
            <person name="De La Haba R."/>
            <person name="Sanchez-Porro C."/>
            <person name="Ventosa A."/>
        </authorList>
    </citation>
    <scope>NUCLEOTIDE SEQUENCE</scope>
    <source>
        <strain evidence="2">3ASR75-54</strain>
    </source>
</reference>